<organism evidence="9 10">
    <name type="scientific">Parasutterella muris</name>
    <dbReference type="NCBI Taxonomy" id="2565572"/>
    <lineage>
        <taxon>Bacteria</taxon>
        <taxon>Pseudomonadati</taxon>
        <taxon>Pseudomonadota</taxon>
        <taxon>Betaproteobacteria</taxon>
        <taxon>Burkholderiales</taxon>
        <taxon>Sutterellaceae</taxon>
        <taxon>Parasutterella</taxon>
    </lineage>
</organism>
<keyword evidence="4" id="KW-0805">Transcription regulation</keyword>
<dbReference type="GO" id="GO:0009893">
    <property type="term" value="P:positive regulation of metabolic process"/>
    <property type="evidence" value="ECO:0007669"/>
    <property type="project" value="UniProtKB-ARBA"/>
</dbReference>
<dbReference type="GO" id="GO:0006310">
    <property type="term" value="P:DNA recombination"/>
    <property type="evidence" value="ECO:0007669"/>
    <property type="project" value="UniProtKB-KW"/>
</dbReference>
<evidence type="ECO:0000256" key="3">
    <source>
        <dbReference type="ARBA" id="ARBA00022845"/>
    </source>
</evidence>
<keyword evidence="10" id="KW-1185">Reference proteome</keyword>
<dbReference type="Gene3D" id="4.10.520.10">
    <property type="entry name" value="IHF-like DNA-binding proteins"/>
    <property type="match status" value="1"/>
</dbReference>
<dbReference type="InterPro" id="IPR000119">
    <property type="entry name" value="Hist_DNA-bd"/>
</dbReference>
<dbReference type="NCBIfam" id="NF001401">
    <property type="entry name" value="PRK00285.1"/>
    <property type="match status" value="1"/>
</dbReference>
<dbReference type="Pfam" id="PF00216">
    <property type="entry name" value="Bac_DNA_binding"/>
    <property type="match status" value="1"/>
</dbReference>
<evidence type="ECO:0000256" key="5">
    <source>
        <dbReference type="ARBA" id="ARBA00023125"/>
    </source>
</evidence>
<dbReference type="PANTHER" id="PTHR33175">
    <property type="entry name" value="DNA-BINDING PROTEIN HU"/>
    <property type="match status" value="1"/>
</dbReference>
<dbReference type="PRINTS" id="PR01727">
    <property type="entry name" value="DNABINDINGHU"/>
</dbReference>
<keyword evidence="6" id="KW-0804">Transcription</keyword>
<evidence type="ECO:0000256" key="8">
    <source>
        <dbReference type="RuleBase" id="RU003939"/>
    </source>
</evidence>
<evidence type="ECO:0000256" key="1">
    <source>
        <dbReference type="ARBA" id="ARBA00010529"/>
    </source>
</evidence>
<dbReference type="SUPFAM" id="SSF47729">
    <property type="entry name" value="IHF-like DNA-binding proteins"/>
    <property type="match status" value="1"/>
</dbReference>
<dbReference type="PANTHER" id="PTHR33175:SF2">
    <property type="entry name" value="INTEGRATION HOST FACTOR SUBUNIT ALPHA"/>
    <property type="match status" value="1"/>
</dbReference>
<dbReference type="OrthoDB" id="9797747at2"/>
<dbReference type="SMART" id="SM00411">
    <property type="entry name" value="BHL"/>
    <property type="match status" value="1"/>
</dbReference>
<evidence type="ECO:0000313" key="9">
    <source>
        <dbReference type="EMBL" id="MVX56549.1"/>
    </source>
</evidence>
<evidence type="ECO:0000256" key="2">
    <source>
        <dbReference type="ARBA" id="ARBA00018329"/>
    </source>
</evidence>
<gene>
    <name evidence="9" type="ORF">E5987_04910</name>
</gene>
<evidence type="ECO:0000256" key="6">
    <source>
        <dbReference type="ARBA" id="ARBA00023163"/>
    </source>
</evidence>
<dbReference type="EMBL" id="WSRP01000012">
    <property type="protein sequence ID" value="MVX56549.1"/>
    <property type="molecule type" value="Genomic_DNA"/>
</dbReference>
<dbReference type="GO" id="GO:0006355">
    <property type="term" value="P:regulation of DNA-templated transcription"/>
    <property type="evidence" value="ECO:0007669"/>
    <property type="project" value="InterPro"/>
</dbReference>
<evidence type="ECO:0000256" key="4">
    <source>
        <dbReference type="ARBA" id="ARBA00023015"/>
    </source>
</evidence>
<comment type="similarity">
    <text evidence="1 8">Belongs to the bacterial histone-like protein family.</text>
</comment>
<keyword evidence="5" id="KW-0238">DNA-binding</keyword>
<reference evidence="9 10" key="1">
    <citation type="submission" date="2019-12" db="EMBL/GenBank/DDBJ databases">
        <title>Microbes associate with the intestines of laboratory mice.</title>
        <authorList>
            <person name="Navarre W."/>
            <person name="Wong E."/>
        </authorList>
    </citation>
    <scope>NUCLEOTIDE SEQUENCE [LARGE SCALE GENOMIC DNA]</scope>
    <source>
        <strain evidence="9 10">NM82_D38</strain>
    </source>
</reference>
<dbReference type="GO" id="GO:0005829">
    <property type="term" value="C:cytosol"/>
    <property type="evidence" value="ECO:0007669"/>
    <property type="project" value="TreeGrafter"/>
</dbReference>
<keyword evidence="7" id="KW-0233">DNA recombination</keyword>
<evidence type="ECO:0000256" key="7">
    <source>
        <dbReference type="ARBA" id="ARBA00023172"/>
    </source>
</evidence>
<dbReference type="RefSeq" id="WP_160334982.1">
    <property type="nucleotide sequence ID" value="NZ_CALPCR010000023.1"/>
</dbReference>
<sequence>MEELPKQAVKEQQKEETTMVLCSLLKEGDTLTKSHLSDVIYEQFGLPKKFCKEIVELFFQESLECLARGEDLKLSNFGVFSIKKKNERPGRNPKSGEAAVIKARQVVSFHPSGQLRNEVVEGRKHDAILQSSIEKVL</sequence>
<dbReference type="Proteomes" id="UP000472580">
    <property type="component" value="Unassembled WGS sequence"/>
</dbReference>
<dbReference type="GO" id="GO:0006417">
    <property type="term" value="P:regulation of translation"/>
    <property type="evidence" value="ECO:0007669"/>
    <property type="project" value="UniProtKB-KW"/>
</dbReference>
<dbReference type="InterPro" id="IPR010992">
    <property type="entry name" value="IHF-like_DNA-bd_dom_sf"/>
</dbReference>
<keyword evidence="3" id="KW-0810">Translation regulation</keyword>
<dbReference type="GO" id="GO:0030527">
    <property type="term" value="F:structural constituent of chromatin"/>
    <property type="evidence" value="ECO:0007669"/>
    <property type="project" value="InterPro"/>
</dbReference>
<dbReference type="CDD" id="cd13835">
    <property type="entry name" value="IHF_A"/>
    <property type="match status" value="1"/>
</dbReference>
<evidence type="ECO:0000313" key="10">
    <source>
        <dbReference type="Proteomes" id="UP000472580"/>
    </source>
</evidence>
<dbReference type="GO" id="GO:0003677">
    <property type="term" value="F:DNA binding"/>
    <property type="evidence" value="ECO:0007669"/>
    <property type="project" value="UniProtKB-KW"/>
</dbReference>
<comment type="caution">
    <text evidence="9">The sequence shown here is derived from an EMBL/GenBank/DDBJ whole genome shotgun (WGS) entry which is preliminary data.</text>
</comment>
<dbReference type="InterPro" id="IPR005684">
    <property type="entry name" value="IHF_alpha"/>
</dbReference>
<protein>
    <recommendedName>
        <fullName evidence="2">Integration host factor subunit alpha</fullName>
    </recommendedName>
</protein>
<proteinExistence type="inferred from homology"/>
<accession>A0A6L6YIH4</accession>
<name>A0A6L6YIH4_9BURK</name>
<dbReference type="AlphaFoldDB" id="A0A6L6YIH4"/>